<keyword evidence="3" id="KW-0663">Pyridoxal phosphate</keyword>
<name>A0A7R8WSY8_9CRUS</name>
<comment type="similarity">
    <text evidence="6">Belongs to the class-V pyridoxal-phosphate-dependent aminotransferase family.</text>
</comment>
<dbReference type="InterPro" id="IPR022278">
    <property type="entry name" value="Pser_aminoTfrase"/>
</dbReference>
<dbReference type="EMBL" id="OB689488">
    <property type="protein sequence ID" value="CAD7237572.1"/>
    <property type="molecule type" value="Genomic_DNA"/>
</dbReference>
<evidence type="ECO:0000256" key="4">
    <source>
        <dbReference type="ARBA" id="ARBA00029440"/>
    </source>
</evidence>
<dbReference type="AlphaFoldDB" id="A0A7R8WSY8"/>
<dbReference type="InterPro" id="IPR020578">
    <property type="entry name" value="Aminotrans_V_PyrdxlP_BS"/>
</dbReference>
<sequence length="225" mass="24578">MKQAQDRVKKIAGLSDDYEVLFLQGGASLQFIMAPMNLAKYGEKTAYVDSGAWSKKAIAEGSKLTEAEVVASSKDANYNYIPKGYTVPNDAAYLHITTNNTIFGTQFHEIPEVNIPLVADMSSDIFSRPMDFNKFDLIYAGAQKNLGPAGTTLVIVKKSLLGKSGRDIPSYLDYEKHANADSVAKDEDRSLMNVTFVLADESKKEAFDALAKSHNLSGINGHRSV</sequence>
<dbReference type="Pfam" id="PF00266">
    <property type="entry name" value="Aminotran_5"/>
    <property type="match status" value="1"/>
</dbReference>
<comment type="pathway">
    <text evidence="4">Amino-acid biosynthesis.</text>
</comment>
<evidence type="ECO:0000256" key="7">
    <source>
        <dbReference type="RuleBase" id="RU004504"/>
    </source>
</evidence>
<dbReference type="InterPro" id="IPR015421">
    <property type="entry name" value="PyrdxlP-dep_Trfase_major"/>
</dbReference>
<dbReference type="PROSITE" id="PS00595">
    <property type="entry name" value="AA_TRANSFER_CLASS_5"/>
    <property type="match status" value="1"/>
</dbReference>
<evidence type="ECO:0000313" key="8">
    <source>
        <dbReference type="EMBL" id="CAD7237572.1"/>
    </source>
</evidence>
<dbReference type="InterPro" id="IPR000192">
    <property type="entry name" value="Aminotrans_V_dom"/>
</dbReference>
<dbReference type="OrthoDB" id="1703350at2759"/>
<comment type="cofactor">
    <cofactor evidence="1 7">
        <name>pyridoxal 5'-phosphate</name>
        <dbReference type="ChEBI" id="CHEBI:597326"/>
    </cofactor>
</comment>
<gene>
    <name evidence="8" type="ORF">CTOB1V02_LOCUS15387</name>
</gene>
<accession>A0A7R8WSY8</accession>
<evidence type="ECO:0000256" key="3">
    <source>
        <dbReference type="ARBA" id="ARBA00022898"/>
    </source>
</evidence>
<protein>
    <submittedName>
        <fullName evidence="8">Uncharacterized protein</fullName>
    </submittedName>
</protein>
<proteinExistence type="inferred from homology"/>
<evidence type="ECO:0000256" key="2">
    <source>
        <dbReference type="ARBA" id="ARBA00022679"/>
    </source>
</evidence>
<dbReference type="GO" id="GO:0030170">
    <property type="term" value="F:pyridoxal phosphate binding"/>
    <property type="evidence" value="ECO:0007669"/>
    <property type="project" value="TreeGrafter"/>
</dbReference>
<feature type="non-terminal residue" evidence="8">
    <location>
        <position position="225"/>
    </location>
</feature>
<dbReference type="PANTHER" id="PTHR43247:SF1">
    <property type="entry name" value="PHOSPHOSERINE AMINOTRANSFERASE"/>
    <property type="match status" value="1"/>
</dbReference>
<evidence type="ECO:0000256" key="6">
    <source>
        <dbReference type="RuleBase" id="RU004075"/>
    </source>
</evidence>
<dbReference type="GO" id="GO:0005737">
    <property type="term" value="C:cytoplasm"/>
    <property type="evidence" value="ECO:0007669"/>
    <property type="project" value="TreeGrafter"/>
</dbReference>
<reference evidence="8" key="1">
    <citation type="submission" date="2020-11" db="EMBL/GenBank/DDBJ databases">
        <authorList>
            <person name="Tran Van P."/>
        </authorList>
    </citation>
    <scope>NUCLEOTIDE SEQUENCE</scope>
</reference>
<dbReference type="PANTHER" id="PTHR43247">
    <property type="entry name" value="PHOSPHOSERINE AMINOTRANSFERASE"/>
    <property type="match status" value="1"/>
</dbReference>
<keyword evidence="2" id="KW-0808">Transferase</keyword>
<dbReference type="UniPathway" id="UPA00244">
    <property type="reaction ID" value="UER00311"/>
</dbReference>
<dbReference type="Gene3D" id="3.40.640.10">
    <property type="entry name" value="Type I PLP-dependent aspartate aminotransferase-like (Major domain)"/>
    <property type="match status" value="1"/>
</dbReference>
<dbReference type="SUPFAM" id="SSF53383">
    <property type="entry name" value="PLP-dependent transferases"/>
    <property type="match status" value="1"/>
</dbReference>
<dbReference type="GO" id="GO:0004648">
    <property type="term" value="F:O-phospho-L-serine:2-oxoglutarate aminotransferase activity"/>
    <property type="evidence" value="ECO:0007669"/>
    <property type="project" value="UniProtKB-EC"/>
</dbReference>
<evidence type="ECO:0000256" key="1">
    <source>
        <dbReference type="ARBA" id="ARBA00001933"/>
    </source>
</evidence>
<dbReference type="InterPro" id="IPR015424">
    <property type="entry name" value="PyrdxlP-dep_Trfase"/>
</dbReference>
<comment type="catalytic activity">
    <reaction evidence="5">
        <text>O-phospho-L-serine + 2-oxoglutarate = 3-phosphooxypyruvate + L-glutamate</text>
        <dbReference type="Rhea" id="RHEA:14329"/>
        <dbReference type="ChEBI" id="CHEBI:16810"/>
        <dbReference type="ChEBI" id="CHEBI:18110"/>
        <dbReference type="ChEBI" id="CHEBI:29985"/>
        <dbReference type="ChEBI" id="CHEBI:57524"/>
        <dbReference type="EC" id="2.6.1.52"/>
    </reaction>
</comment>
<dbReference type="GO" id="GO:0006564">
    <property type="term" value="P:L-serine biosynthetic process"/>
    <property type="evidence" value="ECO:0007669"/>
    <property type="project" value="InterPro"/>
</dbReference>
<evidence type="ECO:0000256" key="5">
    <source>
        <dbReference type="ARBA" id="ARBA00049007"/>
    </source>
</evidence>
<organism evidence="8">
    <name type="scientific">Cyprideis torosa</name>
    <dbReference type="NCBI Taxonomy" id="163714"/>
    <lineage>
        <taxon>Eukaryota</taxon>
        <taxon>Metazoa</taxon>
        <taxon>Ecdysozoa</taxon>
        <taxon>Arthropoda</taxon>
        <taxon>Crustacea</taxon>
        <taxon>Oligostraca</taxon>
        <taxon>Ostracoda</taxon>
        <taxon>Podocopa</taxon>
        <taxon>Podocopida</taxon>
        <taxon>Cytherocopina</taxon>
        <taxon>Cytheroidea</taxon>
        <taxon>Cytherideidae</taxon>
        <taxon>Cyprideis</taxon>
    </lineage>
</organism>